<dbReference type="InterPro" id="IPR007410">
    <property type="entry name" value="LpqE-like"/>
</dbReference>
<name>A0ABP6L6K8_9ACTN</name>
<dbReference type="EMBL" id="BAAAVS010000020">
    <property type="protein sequence ID" value="GAA3032955.1"/>
    <property type="molecule type" value="Genomic_DNA"/>
</dbReference>
<gene>
    <name evidence="2" type="ORF">GCM10010528_12590</name>
</gene>
<evidence type="ECO:0000256" key="1">
    <source>
        <dbReference type="SAM" id="SignalP"/>
    </source>
</evidence>
<keyword evidence="3" id="KW-1185">Reference proteome</keyword>
<organism evidence="2 3">
    <name type="scientific">Gordonia defluvii</name>
    <dbReference type="NCBI Taxonomy" id="283718"/>
    <lineage>
        <taxon>Bacteria</taxon>
        <taxon>Bacillati</taxon>
        <taxon>Actinomycetota</taxon>
        <taxon>Actinomycetes</taxon>
        <taxon>Mycobacteriales</taxon>
        <taxon>Gordoniaceae</taxon>
        <taxon>Gordonia</taxon>
    </lineage>
</organism>
<proteinExistence type="predicted"/>
<sequence length="197" mass="19710">MSQLVKSTLVKSALAAAIGVGVIVSVSACGSGQVSQTATQAPAVNGATVHDGALALSDVLIVYPTTSNPATVFAAGGPFQLAFVVTNDDPVNATKLVSITTPTGTVALDGDATVAPGLMLRAGRPAGMTPAQGQKVLEATLTNTGKTVSPGLTVPLTFNFDTKGKMTSIVVDTPVDAGALMERKDKDPADSAEGAHH</sequence>
<dbReference type="PROSITE" id="PS51257">
    <property type="entry name" value="PROKAR_LIPOPROTEIN"/>
    <property type="match status" value="1"/>
</dbReference>
<evidence type="ECO:0000313" key="3">
    <source>
        <dbReference type="Proteomes" id="UP001501035"/>
    </source>
</evidence>
<accession>A0ABP6L6K8</accession>
<feature type="chain" id="PRO_5046965038" evidence="1">
    <location>
        <begin position="29"/>
        <end position="197"/>
    </location>
</feature>
<dbReference type="RefSeq" id="WP_290706286.1">
    <property type="nucleotide sequence ID" value="NZ_BAAAVS010000020.1"/>
</dbReference>
<reference evidence="3" key="1">
    <citation type="journal article" date="2019" name="Int. J. Syst. Evol. Microbiol.">
        <title>The Global Catalogue of Microorganisms (GCM) 10K type strain sequencing project: providing services to taxonomists for standard genome sequencing and annotation.</title>
        <authorList>
            <consortium name="The Broad Institute Genomics Platform"/>
            <consortium name="The Broad Institute Genome Sequencing Center for Infectious Disease"/>
            <person name="Wu L."/>
            <person name="Ma J."/>
        </authorList>
    </citation>
    <scope>NUCLEOTIDE SEQUENCE [LARGE SCALE GENOMIC DNA]</scope>
    <source>
        <strain evidence="3">JCM 14234</strain>
    </source>
</reference>
<comment type="caution">
    <text evidence="2">The sequence shown here is derived from an EMBL/GenBank/DDBJ whole genome shotgun (WGS) entry which is preliminary data.</text>
</comment>
<keyword evidence="1" id="KW-0732">Signal</keyword>
<dbReference type="Proteomes" id="UP001501035">
    <property type="component" value="Unassembled WGS sequence"/>
</dbReference>
<dbReference type="Pfam" id="PF04314">
    <property type="entry name" value="PCuAC"/>
    <property type="match status" value="1"/>
</dbReference>
<protein>
    <submittedName>
        <fullName evidence="2">Lipoprotein</fullName>
    </submittedName>
</protein>
<evidence type="ECO:0000313" key="2">
    <source>
        <dbReference type="EMBL" id="GAA3032955.1"/>
    </source>
</evidence>
<feature type="signal peptide" evidence="1">
    <location>
        <begin position="1"/>
        <end position="28"/>
    </location>
</feature>
<keyword evidence="2" id="KW-0449">Lipoprotein</keyword>